<reference evidence="1 2" key="1">
    <citation type="submission" date="2013-11" db="EMBL/GenBank/DDBJ databases">
        <title>Single cell genomics of uncultured Tannerella BU063 (oral taxon 286).</title>
        <authorList>
            <person name="Beall C.J."/>
            <person name="Campbell A.G."/>
            <person name="Griffen A.L."/>
            <person name="Podar M."/>
            <person name="Leys E.J."/>
        </authorList>
    </citation>
    <scope>NUCLEOTIDE SEQUENCE [LARGE SCALE GENOMIC DNA]</scope>
    <source>
        <strain evidence="1">Cell 6/7/9</strain>
    </source>
</reference>
<dbReference type="AlphaFoldDB" id="W2CPA3"/>
<protein>
    <submittedName>
        <fullName evidence="1">Uncharacterized protein</fullName>
    </submittedName>
</protein>
<name>W2CPA3_9BACT</name>
<dbReference type="Proteomes" id="UP000018874">
    <property type="component" value="Unassembled WGS sequence"/>
</dbReference>
<sequence>MFRPHQSDELQIGQSLLVIYSPMRWRKMRQIRGAVSFTVFDTAATGIHLALHEHHICLKSSVNPLLGRAHGTSIILYLPLDIIMRGTR</sequence>
<accession>W2CPA3</accession>
<evidence type="ECO:0000313" key="2">
    <source>
        <dbReference type="Proteomes" id="UP000018874"/>
    </source>
</evidence>
<dbReference type="EMBL" id="AYYD01001196">
    <property type="protein sequence ID" value="ETK08316.1"/>
    <property type="molecule type" value="Genomic_DNA"/>
</dbReference>
<keyword evidence="2" id="KW-1185">Reference proteome</keyword>
<proteinExistence type="predicted"/>
<organism evidence="1 2">
    <name type="scientific">Tannerella sp. oral taxon BU063 isolate Cell 6/7/9</name>
    <dbReference type="NCBI Taxonomy" id="1411021"/>
    <lineage>
        <taxon>Bacteria</taxon>
        <taxon>Pseudomonadati</taxon>
        <taxon>Bacteroidota</taxon>
        <taxon>Bacteroidia</taxon>
        <taxon>Bacteroidales</taxon>
        <taxon>Tannerellaceae</taxon>
        <taxon>Tannerella</taxon>
    </lineage>
</organism>
<gene>
    <name evidence="1" type="ORF">T231_13425</name>
</gene>
<comment type="caution">
    <text evidence="1">The sequence shown here is derived from an EMBL/GenBank/DDBJ whole genome shotgun (WGS) entry which is preliminary data.</text>
</comment>
<evidence type="ECO:0000313" key="1">
    <source>
        <dbReference type="EMBL" id="ETK08316.1"/>
    </source>
</evidence>